<evidence type="ECO:0000256" key="3">
    <source>
        <dbReference type="ARBA" id="ARBA00013194"/>
    </source>
</evidence>
<dbReference type="InterPro" id="IPR001179">
    <property type="entry name" value="PPIase_FKBP_dom"/>
</dbReference>
<dbReference type="AlphaFoldDB" id="A0A2V4NZ85"/>
<evidence type="ECO:0000256" key="5">
    <source>
        <dbReference type="ARBA" id="ARBA00023235"/>
    </source>
</evidence>
<dbReference type="EC" id="5.2.1.8" evidence="3 6"/>
<feature type="domain" description="PPIase FKBP-type" evidence="9">
    <location>
        <begin position="341"/>
        <end position="429"/>
    </location>
</feature>
<dbReference type="InterPro" id="IPR046357">
    <property type="entry name" value="PPIase_dom_sf"/>
</dbReference>
<feature type="region of interest" description="Disordered" evidence="7">
    <location>
        <begin position="302"/>
        <end position="321"/>
    </location>
</feature>
<proteinExistence type="inferred from homology"/>
<name>A0A2V4NZ85_9ACTN</name>
<keyword evidence="8" id="KW-0472">Membrane</keyword>
<keyword evidence="11" id="KW-1185">Reference proteome</keyword>
<dbReference type="Proteomes" id="UP000248039">
    <property type="component" value="Unassembled WGS sequence"/>
</dbReference>
<evidence type="ECO:0000256" key="8">
    <source>
        <dbReference type="SAM" id="Phobius"/>
    </source>
</evidence>
<evidence type="ECO:0000256" key="7">
    <source>
        <dbReference type="SAM" id="MobiDB-lite"/>
    </source>
</evidence>
<evidence type="ECO:0000313" key="11">
    <source>
        <dbReference type="Proteomes" id="UP000248039"/>
    </source>
</evidence>
<dbReference type="PANTHER" id="PTHR43811">
    <property type="entry name" value="FKBP-TYPE PEPTIDYL-PROLYL CIS-TRANS ISOMERASE FKPA"/>
    <property type="match status" value="1"/>
</dbReference>
<dbReference type="Gene3D" id="3.10.50.40">
    <property type="match status" value="2"/>
</dbReference>
<evidence type="ECO:0000259" key="9">
    <source>
        <dbReference type="PROSITE" id="PS50059"/>
    </source>
</evidence>
<dbReference type="OrthoDB" id="25996at2"/>
<gene>
    <name evidence="10" type="ORF">C7C46_19565</name>
</gene>
<keyword evidence="5 6" id="KW-0413">Isomerase</keyword>
<organism evidence="10 11">
    <name type="scientific">Streptomyces tateyamensis</name>
    <dbReference type="NCBI Taxonomy" id="565073"/>
    <lineage>
        <taxon>Bacteria</taxon>
        <taxon>Bacillati</taxon>
        <taxon>Actinomycetota</taxon>
        <taxon>Actinomycetes</taxon>
        <taxon>Kitasatosporales</taxon>
        <taxon>Streptomycetaceae</taxon>
        <taxon>Streptomyces</taxon>
    </lineage>
</organism>
<keyword evidence="8" id="KW-1133">Transmembrane helix</keyword>
<accession>A0A2V4NZ85</accession>
<comment type="similarity">
    <text evidence="2">Belongs to the FKBP-type PPIase family.</text>
</comment>
<evidence type="ECO:0000313" key="10">
    <source>
        <dbReference type="EMBL" id="PYC77174.1"/>
    </source>
</evidence>
<comment type="catalytic activity">
    <reaction evidence="1 6">
        <text>[protein]-peptidylproline (omega=180) = [protein]-peptidylproline (omega=0)</text>
        <dbReference type="Rhea" id="RHEA:16237"/>
        <dbReference type="Rhea" id="RHEA-COMP:10747"/>
        <dbReference type="Rhea" id="RHEA-COMP:10748"/>
        <dbReference type="ChEBI" id="CHEBI:83833"/>
        <dbReference type="ChEBI" id="CHEBI:83834"/>
        <dbReference type="EC" id="5.2.1.8"/>
    </reaction>
</comment>
<feature type="region of interest" description="Disordered" evidence="7">
    <location>
        <begin position="1"/>
        <end position="68"/>
    </location>
</feature>
<dbReference type="PANTHER" id="PTHR43811:SF19">
    <property type="entry name" value="39 KDA FK506-BINDING NUCLEAR PROTEIN"/>
    <property type="match status" value="1"/>
</dbReference>
<comment type="caution">
    <text evidence="10">The sequence shown here is derived from an EMBL/GenBank/DDBJ whole genome shotgun (WGS) entry which is preliminary data.</text>
</comment>
<evidence type="ECO:0000256" key="1">
    <source>
        <dbReference type="ARBA" id="ARBA00000971"/>
    </source>
</evidence>
<evidence type="ECO:0000256" key="2">
    <source>
        <dbReference type="ARBA" id="ARBA00006577"/>
    </source>
</evidence>
<keyword evidence="4 6" id="KW-0697">Rotamase</keyword>
<dbReference type="GO" id="GO:0003755">
    <property type="term" value="F:peptidyl-prolyl cis-trans isomerase activity"/>
    <property type="evidence" value="ECO:0007669"/>
    <property type="project" value="UniProtKB-KW"/>
</dbReference>
<sequence>MAENPTGPTEADTASGAVPDPAASRPGGPLPGQGESIVIPPSLVSPQAGWVQPGEAPQIAPGPKPEEPQIFASTVRKQTTSEANYENVGEGGKLGVVLGAILAVLLVGSGIGLYVVNQSHDSTTKAADPATSAPPKPSQAAVPPIKDSAKVLPTVSGDFGKKATITLPSQQPDGTFVVKSLSEGDGAKADKGTWVTADFTLKDWNTGKDIQGSYDSGKPQLFQAGLGKLIPALDAAVVGHKAGSRLLVVAPPAAAFGDQGNSQLGLGPTDSLVLVVDVQRVNSANSRVSGDMVNPPADFPSVKVQGDGKADQITPPANVTDPTDLKTAVLVQGKGPKVESGEKVVVQYSGALLKDGKAFDSSLTRKQAFSFVTGGGSVIEGWDKGIVGQNVGSRIELVIPASMAYKDQAQNGIPANSSLVFVVDILDAGLGSADQG</sequence>
<feature type="transmembrane region" description="Helical" evidence="8">
    <location>
        <begin position="94"/>
        <end position="116"/>
    </location>
</feature>
<feature type="region of interest" description="Disordered" evidence="7">
    <location>
        <begin position="124"/>
        <end position="143"/>
    </location>
</feature>
<dbReference type="EMBL" id="PYBW01000070">
    <property type="protein sequence ID" value="PYC77174.1"/>
    <property type="molecule type" value="Genomic_DNA"/>
</dbReference>
<feature type="domain" description="PPIase FKBP-type" evidence="9">
    <location>
        <begin position="192"/>
        <end position="282"/>
    </location>
</feature>
<protein>
    <recommendedName>
        <fullName evidence="3 6">peptidylprolyl isomerase</fullName>
        <ecNumber evidence="3 6">5.2.1.8</ecNumber>
    </recommendedName>
</protein>
<evidence type="ECO:0000256" key="4">
    <source>
        <dbReference type="ARBA" id="ARBA00023110"/>
    </source>
</evidence>
<reference evidence="10 11" key="1">
    <citation type="submission" date="2018-03" db="EMBL/GenBank/DDBJ databases">
        <title>Bioinformatic expansion and discovery of thiopeptide antibiotics.</title>
        <authorList>
            <person name="Schwalen C.J."/>
            <person name="Hudson G.A."/>
            <person name="Mitchell D.A."/>
        </authorList>
    </citation>
    <scope>NUCLEOTIDE SEQUENCE [LARGE SCALE GENOMIC DNA]</scope>
    <source>
        <strain evidence="10 11">ATCC 21389</strain>
    </source>
</reference>
<dbReference type="RefSeq" id="WP_110671163.1">
    <property type="nucleotide sequence ID" value="NZ_PYBW01000070.1"/>
</dbReference>
<dbReference type="SUPFAM" id="SSF54534">
    <property type="entry name" value="FKBP-like"/>
    <property type="match status" value="2"/>
</dbReference>
<dbReference type="PROSITE" id="PS50059">
    <property type="entry name" value="FKBP_PPIASE"/>
    <property type="match status" value="2"/>
</dbReference>
<dbReference type="Pfam" id="PF00254">
    <property type="entry name" value="FKBP_C"/>
    <property type="match status" value="2"/>
</dbReference>
<keyword evidence="8" id="KW-0812">Transmembrane</keyword>
<evidence type="ECO:0000256" key="6">
    <source>
        <dbReference type="PROSITE-ProRule" id="PRU00277"/>
    </source>
</evidence>